<dbReference type="InterPro" id="IPR011712">
    <property type="entry name" value="Sig_transdc_His_kin_sub3_dim/P"/>
</dbReference>
<dbReference type="AlphaFoldDB" id="A0A918W6R0"/>
<feature type="domain" description="Signal transduction histidine kinase subgroup 3 dimerisation and phosphoacceptor" evidence="17">
    <location>
        <begin position="293"/>
        <end position="357"/>
    </location>
</feature>
<evidence type="ECO:0000256" key="14">
    <source>
        <dbReference type="SAM" id="MobiDB-lite"/>
    </source>
</evidence>
<comment type="catalytic activity">
    <reaction evidence="1">
        <text>ATP + protein L-histidine = ADP + protein N-phospho-L-histidine.</text>
        <dbReference type="EC" id="2.7.13.3"/>
    </reaction>
</comment>
<keyword evidence="7 15" id="KW-0812">Transmembrane</keyword>
<evidence type="ECO:0000256" key="2">
    <source>
        <dbReference type="ARBA" id="ARBA00004651"/>
    </source>
</evidence>
<dbReference type="Proteomes" id="UP000646426">
    <property type="component" value="Unassembled WGS sequence"/>
</dbReference>
<evidence type="ECO:0000256" key="8">
    <source>
        <dbReference type="ARBA" id="ARBA00022741"/>
    </source>
</evidence>
<dbReference type="Gene3D" id="1.20.5.1930">
    <property type="match status" value="1"/>
</dbReference>
<feature type="transmembrane region" description="Helical" evidence="15">
    <location>
        <begin position="7"/>
        <end position="27"/>
    </location>
</feature>
<evidence type="ECO:0000256" key="3">
    <source>
        <dbReference type="ARBA" id="ARBA00012438"/>
    </source>
</evidence>
<dbReference type="SUPFAM" id="SSF55874">
    <property type="entry name" value="ATPase domain of HSP90 chaperone/DNA topoisomerase II/histidine kinase"/>
    <property type="match status" value="1"/>
</dbReference>
<gene>
    <name evidence="18" type="ORF">GCM10007067_09350</name>
</gene>
<dbReference type="GO" id="GO:0005886">
    <property type="term" value="C:plasma membrane"/>
    <property type="evidence" value="ECO:0007669"/>
    <property type="project" value="UniProtKB-SubCell"/>
</dbReference>
<evidence type="ECO:0000256" key="1">
    <source>
        <dbReference type="ARBA" id="ARBA00000085"/>
    </source>
</evidence>
<dbReference type="EMBL" id="BMYD01000001">
    <property type="protein sequence ID" value="GHA74478.1"/>
    <property type="molecule type" value="Genomic_DNA"/>
</dbReference>
<feature type="region of interest" description="Disordered" evidence="14">
    <location>
        <begin position="494"/>
        <end position="515"/>
    </location>
</feature>
<evidence type="ECO:0000256" key="13">
    <source>
        <dbReference type="ARBA" id="ARBA00023136"/>
    </source>
</evidence>
<keyword evidence="5" id="KW-0597">Phosphoprotein</keyword>
<dbReference type="PANTHER" id="PTHR24421">
    <property type="entry name" value="NITRATE/NITRITE SENSOR PROTEIN NARX-RELATED"/>
    <property type="match status" value="1"/>
</dbReference>
<evidence type="ECO:0000259" key="17">
    <source>
        <dbReference type="Pfam" id="PF07730"/>
    </source>
</evidence>
<reference evidence="18" key="2">
    <citation type="submission" date="2020-09" db="EMBL/GenBank/DDBJ databases">
        <authorList>
            <person name="Sun Q."/>
            <person name="Kim S."/>
        </authorList>
    </citation>
    <scope>NUCLEOTIDE SEQUENCE</scope>
    <source>
        <strain evidence="18">KCTC 23077</strain>
    </source>
</reference>
<evidence type="ECO:0000259" key="16">
    <source>
        <dbReference type="Pfam" id="PF05231"/>
    </source>
</evidence>
<reference evidence="18" key="1">
    <citation type="journal article" date="2014" name="Int. J. Syst. Evol. Microbiol.">
        <title>Complete genome sequence of Corynebacterium casei LMG S-19264T (=DSM 44701T), isolated from a smear-ripened cheese.</title>
        <authorList>
            <consortium name="US DOE Joint Genome Institute (JGI-PGF)"/>
            <person name="Walter F."/>
            <person name="Albersmeier A."/>
            <person name="Kalinowski J."/>
            <person name="Ruckert C."/>
        </authorList>
    </citation>
    <scope>NUCLEOTIDE SEQUENCE</scope>
    <source>
        <strain evidence="18">KCTC 23077</strain>
    </source>
</reference>
<name>A0A918W6R0_9GAMM</name>
<evidence type="ECO:0000256" key="6">
    <source>
        <dbReference type="ARBA" id="ARBA00022679"/>
    </source>
</evidence>
<feature type="transmembrane region" description="Helical" evidence="15">
    <location>
        <begin position="120"/>
        <end position="141"/>
    </location>
</feature>
<feature type="transmembrane region" description="Helical" evidence="15">
    <location>
        <begin position="153"/>
        <end position="178"/>
    </location>
</feature>
<accession>A0A918W6R0</accession>
<evidence type="ECO:0000313" key="19">
    <source>
        <dbReference type="Proteomes" id="UP000646426"/>
    </source>
</evidence>
<comment type="subcellular location">
    <subcellularLocation>
        <location evidence="2">Cell membrane</location>
        <topology evidence="2">Multi-pass membrane protein</topology>
    </subcellularLocation>
</comment>
<keyword evidence="13 15" id="KW-0472">Membrane</keyword>
<evidence type="ECO:0000256" key="9">
    <source>
        <dbReference type="ARBA" id="ARBA00022777"/>
    </source>
</evidence>
<dbReference type="InterPro" id="IPR036890">
    <property type="entry name" value="HATPase_C_sf"/>
</dbReference>
<evidence type="ECO:0000256" key="5">
    <source>
        <dbReference type="ARBA" id="ARBA00022553"/>
    </source>
</evidence>
<evidence type="ECO:0000256" key="15">
    <source>
        <dbReference type="SAM" id="Phobius"/>
    </source>
</evidence>
<protein>
    <recommendedName>
        <fullName evidence="3">histidine kinase</fullName>
        <ecNumber evidence="3">2.7.13.3</ecNumber>
    </recommendedName>
</protein>
<evidence type="ECO:0000256" key="4">
    <source>
        <dbReference type="ARBA" id="ARBA00022475"/>
    </source>
</evidence>
<keyword evidence="4" id="KW-1003">Cell membrane</keyword>
<dbReference type="InterPro" id="IPR007895">
    <property type="entry name" value="MASE1"/>
</dbReference>
<dbReference type="GO" id="GO:0000155">
    <property type="term" value="F:phosphorelay sensor kinase activity"/>
    <property type="evidence" value="ECO:0007669"/>
    <property type="project" value="InterPro"/>
</dbReference>
<evidence type="ECO:0000256" key="7">
    <source>
        <dbReference type="ARBA" id="ARBA00022692"/>
    </source>
</evidence>
<keyword evidence="8" id="KW-0547">Nucleotide-binding</keyword>
<keyword evidence="9" id="KW-0418">Kinase</keyword>
<sequence>MLSTGVWFLPAGLRLATLAILPVRLWWPMAAIEWAAAALMAHARWGLDSPLAMVCAVTMPWLIYAGLVHVAGRTTTLVMTPQWMGRQLTVGLGAAVATGLAVTLVVMLDGVPTRDALGRLFAYAVGDLIGVMTVAPLLLVLREHWIDPTRDWAITLGNGTVALPALCLVLILALPGMADMRYPVLISSLPLLWIAHRHGWRACAVSLGLIALGRCLVEIGFGWAGQPLQLRFARGQLELFAAVIGAAALLVAANADAVRVQSSAVRTLSQRLWAQAQELRATATRLASQQEQERRHLGAELHDALGQDMTAIATRLRLLQRRTSNDHIDEQLEDLRNLVTTAHGHLRDAINHLHPVSLTRFGLVRALTVGPVAEMVRNAGVRYDCVIRGPVPRVPADIATMLYRIAQEAATNAVRHGCGGFLQIEIALEGGDTGNPLTLRITDHAGELQVPAERLGHGLQSIRDRADALGAAYRFNARSGLPRHWLQMRVPALEPDASDAAPDRPLEPTRAPHDA</sequence>
<keyword evidence="10" id="KW-0067">ATP-binding</keyword>
<keyword evidence="12" id="KW-0902">Two-component regulatory system</keyword>
<keyword evidence="19" id="KW-1185">Reference proteome</keyword>
<keyword evidence="11 15" id="KW-1133">Transmembrane helix</keyword>
<evidence type="ECO:0000256" key="12">
    <source>
        <dbReference type="ARBA" id="ARBA00023012"/>
    </source>
</evidence>
<evidence type="ECO:0000256" key="11">
    <source>
        <dbReference type="ARBA" id="ARBA00022989"/>
    </source>
</evidence>
<proteinExistence type="predicted"/>
<feature type="transmembrane region" description="Helical" evidence="15">
    <location>
        <begin position="47"/>
        <end position="67"/>
    </location>
</feature>
<dbReference type="Gene3D" id="3.30.565.10">
    <property type="entry name" value="Histidine kinase-like ATPase, C-terminal domain"/>
    <property type="match status" value="1"/>
</dbReference>
<dbReference type="PANTHER" id="PTHR24421:SF10">
    <property type="entry name" value="NITRATE_NITRITE SENSOR PROTEIN NARQ"/>
    <property type="match status" value="1"/>
</dbReference>
<keyword evidence="6" id="KW-0808">Transferase</keyword>
<evidence type="ECO:0000313" key="18">
    <source>
        <dbReference type="EMBL" id="GHA74478.1"/>
    </source>
</evidence>
<feature type="compositionally biased region" description="Basic and acidic residues" evidence="14">
    <location>
        <begin position="501"/>
        <end position="515"/>
    </location>
</feature>
<comment type="caution">
    <text evidence="18">The sequence shown here is derived from an EMBL/GenBank/DDBJ whole genome shotgun (WGS) entry which is preliminary data.</text>
</comment>
<feature type="domain" description="MASE1" evidence="16">
    <location>
        <begin position="5"/>
        <end position="253"/>
    </location>
</feature>
<dbReference type="Pfam" id="PF05231">
    <property type="entry name" value="MASE1"/>
    <property type="match status" value="1"/>
</dbReference>
<dbReference type="InterPro" id="IPR050482">
    <property type="entry name" value="Sensor_HK_TwoCompSys"/>
</dbReference>
<feature type="transmembrane region" description="Helical" evidence="15">
    <location>
        <begin position="88"/>
        <end position="108"/>
    </location>
</feature>
<organism evidence="18 19">
    <name type="scientific">Cognatilysobacter bugurensis</name>
    <dbReference type="NCBI Taxonomy" id="543356"/>
    <lineage>
        <taxon>Bacteria</taxon>
        <taxon>Pseudomonadati</taxon>
        <taxon>Pseudomonadota</taxon>
        <taxon>Gammaproteobacteria</taxon>
        <taxon>Lysobacterales</taxon>
        <taxon>Lysobacteraceae</taxon>
        <taxon>Cognatilysobacter</taxon>
    </lineage>
</organism>
<evidence type="ECO:0000256" key="10">
    <source>
        <dbReference type="ARBA" id="ARBA00022840"/>
    </source>
</evidence>
<feature type="transmembrane region" description="Helical" evidence="15">
    <location>
        <begin position="198"/>
        <end position="217"/>
    </location>
</feature>
<dbReference type="GO" id="GO:0005524">
    <property type="term" value="F:ATP binding"/>
    <property type="evidence" value="ECO:0007669"/>
    <property type="project" value="UniProtKB-KW"/>
</dbReference>
<dbReference type="GO" id="GO:0046983">
    <property type="term" value="F:protein dimerization activity"/>
    <property type="evidence" value="ECO:0007669"/>
    <property type="project" value="InterPro"/>
</dbReference>
<dbReference type="EC" id="2.7.13.3" evidence="3"/>
<dbReference type="Pfam" id="PF07730">
    <property type="entry name" value="HisKA_3"/>
    <property type="match status" value="1"/>
</dbReference>